<evidence type="ECO:0008006" key="4">
    <source>
        <dbReference type="Google" id="ProtNLM"/>
    </source>
</evidence>
<accession>A0ABN7TPG0</accession>
<comment type="caution">
    <text evidence="2">The sequence shown here is derived from an EMBL/GenBank/DDBJ whole genome shotgun (WGS) entry which is preliminary data.</text>
</comment>
<evidence type="ECO:0000313" key="2">
    <source>
        <dbReference type="EMBL" id="CAG7649915.1"/>
    </source>
</evidence>
<reference evidence="2 3" key="1">
    <citation type="submission" date="2021-06" db="EMBL/GenBank/DDBJ databases">
        <authorList>
            <person name="Criscuolo A."/>
        </authorList>
    </citation>
    <scope>NUCLEOTIDE SEQUENCE [LARGE SCALE GENOMIC DNA]</scope>
    <source>
        <strain evidence="3">CIP 111802</strain>
    </source>
</reference>
<protein>
    <recommendedName>
        <fullName evidence="4">DUF4044 domain-containing protein</fullName>
    </recommendedName>
</protein>
<dbReference type="Proteomes" id="UP000730618">
    <property type="component" value="Unassembled WGS sequence"/>
</dbReference>
<dbReference type="EMBL" id="CAJVCE010000014">
    <property type="protein sequence ID" value="CAG7649915.1"/>
    <property type="molecule type" value="Genomic_DNA"/>
</dbReference>
<feature type="transmembrane region" description="Helical" evidence="1">
    <location>
        <begin position="6"/>
        <end position="26"/>
    </location>
</feature>
<proteinExistence type="predicted"/>
<evidence type="ECO:0000256" key="1">
    <source>
        <dbReference type="SAM" id="Phobius"/>
    </source>
</evidence>
<keyword evidence="1" id="KW-0812">Transmembrane</keyword>
<keyword evidence="1" id="KW-1133">Transmembrane helix</keyword>
<name>A0ABN7TPG0_9BACL</name>
<gene>
    <name evidence="2" type="ORF">PAECIP111802_04590</name>
</gene>
<sequence length="32" mass="3774">MKHVTAFVKGFFFAFISIGMLPYYLIQLFTEL</sequence>
<organism evidence="2 3">
    <name type="scientific">Paenibacillus allorhizosphaerae</name>
    <dbReference type="NCBI Taxonomy" id="2849866"/>
    <lineage>
        <taxon>Bacteria</taxon>
        <taxon>Bacillati</taxon>
        <taxon>Bacillota</taxon>
        <taxon>Bacilli</taxon>
        <taxon>Bacillales</taxon>
        <taxon>Paenibacillaceae</taxon>
        <taxon>Paenibacillus</taxon>
    </lineage>
</organism>
<evidence type="ECO:0000313" key="3">
    <source>
        <dbReference type="Proteomes" id="UP000730618"/>
    </source>
</evidence>
<keyword evidence="1" id="KW-0472">Membrane</keyword>
<keyword evidence="3" id="KW-1185">Reference proteome</keyword>